<sequence length="175" mass="17811">MGNGAGGAGDGVGFLAATSAPASAASINHMSGPQAAFVPVIRPGSQPEDPEHGPHHDGCDSFYRVADPTANANANTATEADEDSPFTAMGKLLSQIGSPMDFGLGSQGSQSPLRLSPLLRLQRDDAAGLSGWFASPPSPQARPAARPAGADRSGRRRHASAAGGGSDGRRRLRCR</sequence>
<feature type="compositionally biased region" description="Low complexity" evidence="1">
    <location>
        <begin position="141"/>
        <end position="151"/>
    </location>
</feature>
<feature type="region of interest" description="Disordered" evidence="1">
    <location>
        <begin position="36"/>
        <end position="175"/>
    </location>
</feature>
<name>A0A150H129_GONPE</name>
<dbReference type="Proteomes" id="UP000075714">
    <property type="component" value="Unassembled WGS sequence"/>
</dbReference>
<evidence type="ECO:0000313" key="2">
    <source>
        <dbReference type="EMBL" id="KXZ55270.1"/>
    </source>
</evidence>
<gene>
    <name evidence="2" type="ORF">GPECTOR_3g407</name>
</gene>
<keyword evidence="3" id="KW-1185">Reference proteome</keyword>
<feature type="compositionally biased region" description="Low complexity" evidence="1">
    <location>
        <begin position="66"/>
        <end position="78"/>
    </location>
</feature>
<organism evidence="2 3">
    <name type="scientific">Gonium pectorale</name>
    <name type="common">Green alga</name>
    <dbReference type="NCBI Taxonomy" id="33097"/>
    <lineage>
        <taxon>Eukaryota</taxon>
        <taxon>Viridiplantae</taxon>
        <taxon>Chlorophyta</taxon>
        <taxon>core chlorophytes</taxon>
        <taxon>Chlorophyceae</taxon>
        <taxon>CS clade</taxon>
        <taxon>Chlamydomonadales</taxon>
        <taxon>Volvocaceae</taxon>
        <taxon>Gonium</taxon>
    </lineage>
</organism>
<dbReference type="EMBL" id="LSYV01000004">
    <property type="protein sequence ID" value="KXZ55270.1"/>
    <property type="molecule type" value="Genomic_DNA"/>
</dbReference>
<evidence type="ECO:0000313" key="3">
    <source>
        <dbReference type="Proteomes" id="UP000075714"/>
    </source>
</evidence>
<protein>
    <submittedName>
        <fullName evidence="2">Uncharacterized protein</fullName>
    </submittedName>
</protein>
<comment type="caution">
    <text evidence="2">The sequence shown here is derived from an EMBL/GenBank/DDBJ whole genome shotgun (WGS) entry which is preliminary data.</text>
</comment>
<feature type="compositionally biased region" description="Basic and acidic residues" evidence="1">
    <location>
        <begin position="49"/>
        <end position="59"/>
    </location>
</feature>
<dbReference type="AlphaFoldDB" id="A0A150H129"/>
<evidence type="ECO:0000256" key="1">
    <source>
        <dbReference type="SAM" id="MobiDB-lite"/>
    </source>
</evidence>
<reference evidence="3" key="1">
    <citation type="journal article" date="2016" name="Nat. Commun.">
        <title>The Gonium pectorale genome demonstrates co-option of cell cycle regulation during the evolution of multicellularity.</title>
        <authorList>
            <person name="Hanschen E.R."/>
            <person name="Marriage T.N."/>
            <person name="Ferris P.J."/>
            <person name="Hamaji T."/>
            <person name="Toyoda A."/>
            <person name="Fujiyama A."/>
            <person name="Neme R."/>
            <person name="Noguchi H."/>
            <person name="Minakuchi Y."/>
            <person name="Suzuki M."/>
            <person name="Kawai-Toyooka H."/>
            <person name="Smith D.R."/>
            <person name="Sparks H."/>
            <person name="Anderson J."/>
            <person name="Bakaric R."/>
            <person name="Luria V."/>
            <person name="Karger A."/>
            <person name="Kirschner M.W."/>
            <person name="Durand P.M."/>
            <person name="Michod R.E."/>
            <person name="Nozaki H."/>
            <person name="Olson B.J."/>
        </authorList>
    </citation>
    <scope>NUCLEOTIDE SEQUENCE [LARGE SCALE GENOMIC DNA]</scope>
    <source>
        <strain evidence="3">NIES-2863</strain>
    </source>
</reference>
<accession>A0A150H129</accession>
<proteinExistence type="predicted"/>
<feature type="compositionally biased region" description="Low complexity" evidence="1">
    <location>
        <begin position="103"/>
        <end position="120"/>
    </location>
</feature>